<accession>A0A3P7JLP7</accession>
<protein>
    <submittedName>
        <fullName evidence="2">Uncharacterized protein</fullName>
    </submittedName>
</protein>
<gene>
    <name evidence="2" type="ORF">NLS_LOCUS9547</name>
</gene>
<dbReference type="OrthoDB" id="5812302at2759"/>
<feature type="compositionally biased region" description="Acidic residues" evidence="1">
    <location>
        <begin position="9"/>
        <end position="22"/>
    </location>
</feature>
<dbReference type="EMBL" id="UYRX01001685">
    <property type="protein sequence ID" value="VDM91924.1"/>
    <property type="molecule type" value="Genomic_DNA"/>
</dbReference>
<feature type="region of interest" description="Disordered" evidence="1">
    <location>
        <begin position="1"/>
        <end position="26"/>
    </location>
</feature>
<evidence type="ECO:0000313" key="3">
    <source>
        <dbReference type="Proteomes" id="UP000277928"/>
    </source>
</evidence>
<keyword evidence="3" id="KW-1185">Reference proteome</keyword>
<proteinExistence type="predicted"/>
<dbReference type="AlphaFoldDB" id="A0A3P7JLP7"/>
<organism evidence="2 3">
    <name type="scientific">Litomosoides sigmodontis</name>
    <name type="common">Filarial nematode worm</name>
    <dbReference type="NCBI Taxonomy" id="42156"/>
    <lineage>
        <taxon>Eukaryota</taxon>
        <taxon>Metazoa</taxon>
        <taxon>Ecdysozoa</taxon>
        <taxon>Nematoda</taxon>
        <taxon>Chromadorea</taxon>
        <taxon>Rhabditida</taxon>
        <taxon>Spirurina</taxon>
        <taxon>Spiruromorpha</taxon>
        <taxon>Filarioidea</taxon>
        <taxon>Onchocercidae</taxon>
        <taxon>Litomosoides</taxon>
    </lineage>
</organism>
<sequence>MAENINSDVEAEEEEEEEEDSTIDVHHHKFVYKVQSVQSPDHSTMSFHMTSQNTSFSINNSSNVMKMTDATPPTTSAETTTDLCSTNQSLLPTTTTTTTTTELLASSVISSVQHDSPQPTAARSNIEQFSSVEAYQEVVNDESERDGEEAISITETIHQQLHASDDEQFSTEPPEPSLFNDDRIIIGLTHDGSVIVDGLSMKIIGQEMSVCSNEENTAVCRTMNANEGVAVSTLMSEILEDFNQTKCENDNAKCDCSNAIVTGLTAHGEFIIANSVDKCSPVATAHFASVIMGLTSTGQIINAGCTFNAIPESMQMKCAQTHQSDTNDQPTILTVIGNLTAKNEKIIIALAHSNFTNIST</sequence>
<dbReference type="Proteomes" id="UP000277928">
    <property type="component" value="Unassembled WGS sequence"/>
</dbReference>
<name>A0A3P7JLP7_LITSI</name>
<reference evidence="2 3" key="1">
    <citation type="submission" date="2018-08" db="EMBL/GenBank/DDBJ databases">
        <authorList>
            <person name="Laetsch R D."/>
            <person name="Stevens L."/>
            <person name="Kumar S."/>
            <person name="Blaxter L. M."/>
        </authorList>
    </citation>
    <scope>NUCLEOTIDE SEQUENCE [LARGE SCALE GENOMIC DNA]</scope>
</reference>
<evidence type="ECO:0000313" key="2">
    <source>
        <dbReference type="EMBL" id="VDM91924.1"/>
    </source>
</evidence>
<evidence type="ECO:0000256" key="1">
    <source>
        <dbReference type="SAM" id="MobiDB-lite"/>
    </source>
</evidence>